<evidence type="ECO:0000313" key="3">
    <source>
        <dbReference type="Proteomes" id="UP000070442"/>
    </source>
</evidence>
<dbReference type="Gene3D" id="3.40.640.10">
    <property type="entry name" value="Type I PLP-dependent aspartate aminotransferase-like (Major domain)"/>
    <property type="match status" value="1"/>
</dbReference>
<name>A0A134AD40_9FIRM</name>
<feature type="domain" description="Aminotransferase class V" evidence="1">
    <location>
        <begin position="2"/>
        <end position="359"/>
    </location>
</feature>
<dbReference type="GO" id="GO:0008483">
    <property type="term" value="F:transaminase activity"/>
    <property type="evidence" value="ECO:0007669"/>
    <property type="project" value="UniProtKB-KW"/>
</dbReference>
<keyword evidence="2" id="KW-0032">Aminotransferase</keyword>
<reference evidence="3" key="1">
    <citation type="submission" date="2016-01" db="EMBL/GenBank/DDBJ databases">
        <authorList>
            <person name="Mitreva M."/>
            <person name="Pepin K.H."/>
            <person name="Mihindukulasuriya K.A."/>
            <person name="Fulton R."/>
            <person name="Fronick C."/>
            <person name="O'Laughlin M."/>
            <person name="Miner T."/>
            <person name="Herter B."/>
            <person name="Rosa B.A."/>
            <person name="Cordes M."/>
            <person name="Tomlinson C."/>
            <person name="Wollam A."/>
            <person name="Palsikar V.B."/>
            <person name="Mardis E.R."/>
            <person name="Wilson R.K."/>
        </authorList>
    </citation>
    <scope>NUCLEOTIDE SEQUENCE [LARGE SCALE GENOMIC DNA]</scope>
    <source>
        <strain evidence="3">DNF00729</strain>
    </source>
</reference>
<dbReference type="InterPro" id="IPR015424">
    <property type="entry name" value="PyrdxlP-dep_Trfase"/>
</dbReference>
<keyword evidence="3" id="KW-1185">Reference proteome</keyword>
<dbReference type="PATRIC" id="fig|755172.3.peg.1320"/>
<dbReference type="RefSeq" id="WP_068368715.1">
    <property type="nucleotide sequence ID" value="NZ_KQ960181.1"/>
</dbReference>
<dbReference type="OrthoDB" id="9804366at2"/>
<dbReference type="EMBL" id="LSDG01000040">
    <property type="protein sequence ID" value="KXB65632.1"/>
    <property type="molecule type" value="Genomic_DNA"/>
</dbReference>
<dbReference type="STRING" id="755172.HMPREF1863_01360"/>
<dbReference type="InterPro" id="IPR015422">
    <property type="entry name" value="PyrdxlP-dep_Trfase_small"/>
</dbReference>
<accession>A0A134AD40</accession>
<dbReference type="SUPFAM" id="SSF53383">
    <property type="entry name" value="PLP-dependent transferases"/>
    <property type="match status" value="1"/>
</dbReference>
<dbReference type="PANTHER" id="PTHR43586">
    <property type="entry name" value="CYSTEINE DESULFURASE"/>
    <property type="match status" value="1"/>
</dbReference>
<evidence type="ECO:0000259" key="1">
    <source>
        <dbReference type="Pfam" id="PF00266"/>
    </source>
</evidence>
<dbReference type="Proteomes" id="UP000070442">
    <property type="component" value="Unassembled WGS sequence"/>
</dbReference>
<dbReference type="PANTHER" id="PTHR43586:SF4">
    <property type="entry name" value="ISOPENICILLIN N EPIMERASE"/>
    <property type="match status" value="1"/>
</dbReference>
<gene>
    <name evidence="2" type="ORF">HMPREF1863_01360</name>
</gene>
<proteinExistence type="predicted"/>
<sequence>MIYLDNGATTAIKPKAVADAVYRAMTEGYGNPGRGSHAWAQNSYRVLRKARKNMAKLLGTEDSIALTSGVTESLNVAIHGLITEKDHVITSVAEHNSVLRPLYATGCALDFLPLDEHLAPDVRLLDKMLKPNTKAVVITHASNVVGSITDIDAVMAFAEAHDLYVIIDGAQGLGQVPVNFSGSPTDKLIYCFAGHKSLYGPMGTGGFFYGKDVHPAPLKVGGSGIESFNHHMPDEKPVLWEAGTANVHGFAGLAAGAEFVMGKDYFEKKDRIFQALIDGLRNLEGYRIFYPEEKGTSCVGILKEGMSSQELALLLEEEDIATRPGYHCAPLLHEYLHTKETGICRLSTSYFNTEEEIQTVLDVLKTIE</sequence>
<protein>
    <submittedName>
        <fullName evidence="2">Aminotransferase, class V</fullName>
    </submittedName>
</protein>
<dbReference type="InterPro" id="IPR000192">
    <property type="entry name" value="Aminotrans_V_dom"/>
</dbReference>
<dbReference type="InterPro" id="IPR015421">
    <property type="entry name" value="PyrdxlP-dep_Trfase_major"/>
</dbReference>
<dbReference type="AlphaFoldDB" id="A0A134AD40"/>
<comment type="caution">
    <text evidence="2">The sequence shown here is derived from an EMBL/GenBank/DDBJ whole genome shotgun (WGS) entry which is preliminary data.</text>
</comment>
<organism evidence="2 3">
    <name type="scientific">Aedoeadaptatus coxii</name>
    <dbReference type="NCBI Taxonomy" id="755172"/>
    <lineage>
        <taxon>Bacteria</taxon>
        <taxon>Bacillati</taxon>
        <taxon>Bacillota</taxon>
        <taxon>Tissierellia</taxon>
        <taxon>Tissierellales</taxon>
        <taxon>Peptoniphilaceae</taxon>
        <taxon>Aedoeadaptatus</taxon>
    </lineage>
</organism>
<evidence type="ECO:0000313" key="2">
    <source>
        <dbReference type="EMBL" id="KXB65632.1"/>
    </source>
</evidence>
<dbReference type="Pfam" id="PF00266">
    <property type="entry name" value="Aminotran_5"/>
    <property type="match status" value="1"/>
</dbReference>
<dbReference type="Gene3D" id="3.90.1150.10">
    <property type="entry name" value="Aspartate Aminotransferase, domain 1"/>
    <property type="match status" value="1"/>
</dbReference>
<keyword evidence="2" id="KW-0808">Transferase</keyword>